<proteinExistence type="predicted"/>
<protein>
    <submittedName>
        <fullName evidence="1">Uncharacterized protein</fullName>
    </submittedName>
</protein>
<evidence type="ECO:0000313" key="1">
    <source>
        <dbReference type="EMBL" id="MDV6375582.1"/>
    </source>
</evidence>
<gene>
    <name evidence="1" type="ORF">ORD21_13360</name>
</gene>
<dbReference type="Proteomes" id="UP001276150">
    <property type="component" value="Unassembled WGS sequence"/>
</dbReference>
<name>A0ABU4DT22_9DEIO</name>
<evidence type="ECO:0000313" key="2">
    <source>
        <dbReference type="Proteomes" id="UP001276150"/>
    </source>
</evidence>
<reference evidence="1 2" key="1">
    <citation type="submission" date="2022-11" db="EMBL/GenBank/DDBJ databases">
        <title>Deinococcus ZS9-10, Low Temperature and Draught-tolerating, UV-resistant Bacteria from Continental Antarctica.</title>
        <authorList>
            <person name="Cheng L."/>
        </authorList>
    </citation>
    <scope>NUCLEOTIDE SEQUENCE [LARGE SCALE GENOMIC DNA]</scope>
    <source>
        <strain evidence="1 2">ZS9-10</strain>
    </source>
</reference>
<accession>A0ABU4DT22</accession>
<comment type="caution">
    <text evidence="1">The sequence shown here is derived from an EMBL/GenBank/DDBJ whole genome shotgun (WGS) entry which is preliminary data.</text>
</comment>
<organism evidence="1 2">
    <name type="scientific">Deinococcus arenicola</name>
    <dbReference type="NCBI Taxonomy" id="2994950"/>
    <lineage>
        <taxon>Bacteria</taxon>
        <taxon>Thermotogati</taxon>
        <taxon>Deinococcota</taxon>
        <taxon>Deinococci</taxon>
        <taxon>Deinococcales</taxon>
        <taxon>Deinococcaceae</taxon>
        <taxon>Deinococcus</taxon>
    </lineage>
</organism>
<dbReference type="RefSeq" id="WP_317640925.1">
    <property type="nucleotide sequence ID" value="NZ_JAPMIV010000030.1"/>
</dbReference>
<keyword evidence="2" id="KW-1185">Reference proteome</keyword>
<sequence>MDEPTVLLLAHLGGYAPHKNRPPEKKVLLLGVHRLAAARLIYQLSHSQGQYAFSNAALDSLFGKT</sequence>
<dbReference type="EMBL" id="JAPMIV010000030">
    <property type="protein sequence ID" value="MDV6375582.1"/>
    <property type="molecule type" value="Genomic_DNA"/>
</dbReference>